<accession>A0A4P9ZEF2</accession>
<name>A0A4P9ZEF2_9ASCO</name>
<dbReference type="Pfam" id="PF08623">
    <property type="entry name" value="TIP120"/>
    <property type="match status" value="1"/>
</dbReference>
<evidence type="ECO:0000313" key="5">
    <source>
        <dbReference type="EMBL" id="RKP31178.1"/>
    </source>
</evidence>
<proteinExistence type="inferred from homology"/>
<evidence type="ECO:0000259" key="4">
    <source>
        <dbReference type="Pfam" id="PF08623"/>
    </source>
</evidence>
<comment type="similarity">
    <text evidence="1">Belongs to the CAND family.</text>
</comment>
<dbReference type="Proteomes" id="UP000268321">
    <property type="component" value="Unassembled WGS sequence"/>
</dbReference>
<keyword evidence="6" id="KW-1185">Reference proteome</keyword>
<dbReference type="InterPro" id="IPR013932">
    <property type="entry name" value="TATA-bd_TIP120"/>
</dbReference>
<dbReference type="SUPFAM" id="SSF48371">
    <property type="entry name" value="ARM repeat"/>
    <property type="match status" value="1"/>
</dbReference>
<evidence type="ECO:0000256" key="1">
    <source>
        <dbReference type="ARBA" id="ARBA00007657"/>
    </source>
</evidence>
<organism evidence="5 6">
    <name type="scientific">Metschnikowia bicuspidata</name>
    <dbReference type="NCBI Taxonomy" id="27322"/>
    <lineage>
        <taxon>Eukaryota</taxon>
        <taxon>Fungi</taxon>
        <taxon>Dikarya</taxon>
        <taxon>Ascomycota</taxon>
        <taxon>Saccharomycotina</taxon>
        <taxon>Pichiomycetes</taxon>
        <taxon>Metschnikowiaceae</taxon>
        <taxon>Metschnikowia</taxon>
    </lineage>
</organism>
<sequence>MNIPALADAAKDVDPDLRYMALEDFHKSLTSACVPAKDAAAFVPVLMLLLHDSVADVQNQAVRAFAPLVRHIDDNQTLAVVTRLYDEADATCDGARFSTSVPMLALRAVLQTAPTRFSRLLCRTTMDMLLARVLAPQPMTLAQLEVLVDALTFFEPVLVLEEVCSVRDALVECAFLESGLLSKRAVGAVGMLLKHLAPACSSQPALQRLFYDAFFGQLATRLHTRPNPASTRATFALALTVLAHIDATRVTLLSDASADLLVALVAKNLGLDRLNIADNVDDLDVDLLAQENALRDDVMRALRVLVPCLASAGALSRHMPAIGAVLDAFVAYNPLAAQDASDASDDDVDFSDEDILQDELEGLAAPLRALALAVLRSVLACAGVLPTELGTDLTRHIINAIAEENASVSGEAVAVVVDAIGAVCDKDASDASGAAAMFARTYVPLLEMQIFDGLLTADGVALFARLEVLIETLVWKAPEYLSAGFADTLTRRIMSLSVSLKSHPDVLGLYEALFATYSLDQMGGAEHMLRDLADAVRGLHAYGSAMAKYLHVCGVFFGKKPVSLQQESWANTLFFSILADSVNSPQHSVDVRQQLLCSLTDLLVQLPVTSANQELAQRTLAASLNYEATVGCTVECLTRICEHKVRLFVAMDLSGLIIEKLGSYHSCGDRTLIGHSLTLMQTIFARTVYRGDPAATQALGQRLAALLRTCSDPHIVDKALVTLGYIVELQPGDGASGEAALDAIARVVACMTDDARTAPLEFLAAKLVAQHAWPAEELYCRALALLDRTRFAAAKVLCVFATRCEISAEICRMEAAAGGTSSANTTEMRRNTASAVDDAVFAVHFMGCVALCGYSDASYDTFFALLDSNNEHVAMAAARALGISVFAHFDKHWPALLRQFEQMSAAADAKTSLLLVSLQCVLKHRPDDAHAAELALAWDTLVGCLAGRTRDFAHADVPMLKLVGEVLYAVTSLRLARDWPHALLLCLDSRAARLGNGHLAYAMIVVAKLMLSEPRSACDARIVKHVVRYLPTPNLDLKQAVISTALSAVYSQPTALASLADLVILPLVFDELSAKAEFRKVIPMGPYKYVVDEGLEVRKLSYELINAIVSVSDSLSQPPALPINRVRVIEVLLAKGLPDRENDIVNLAAANLVQLIQRNPVSLEQIRDLSEFIQALTNALNRTLRNKATTQEAESHGDTLRAVIKLSKVVNGALVSTGALTREWSTYYNDLKVRHQLLFHATY</sequence>
<dbReference type="Gene3D" id="1.25.10.10">
    <property type="entry name" value="Leucine-rich Repeat Variant"/>
    <property type="match status" value="1"/>
</dbReference>
<dbReference type="EMBL" id="ML004445">
    <property type="protein sequence ID" value="RKP31178.1"/>
    <property type="molecule type" value="Genomic_DNA"/>
</dbReference>
<evidence type="ECO:0000256" key="2">
    <source>
        <dbReference type="ARBA" id="ARBA00022737"/>
    </source>
</evidence>
<keyword evidence="3" id="KW-0833">Ubl conjugation pathway</keyword>
<dbReference type="InterPro" id="IPR016024">
    <property type="entry name" value="ARM-type_fold"/>
</dbReference>
<dbReference type="InterPro" id="IPR011989">
    <property type="entry name" value="ARM-like"/>
</dbReference>
<protein>
    <submittedName>
        <fullName evidence="5">TIP120-domain-containing protein</fullName>
    </submittedName>
</protein>
<dbReference type="InterPro" id="IPR039852">
    <property type="entry name" value="CAND1/CAND2"/>
</dbReference>
<dbReference type="PANTHER" id="PTHR12696">
    <property type="entry name" value="TIP120"/>
    <property type="match status" value="1"/>
</dbReference>
<evidence type="ECO:0000256" key="3">
    <source>
        <dbReference type="ARBA" id="ARBA00022786"/>
    </source>
</evidence>
<dbReference type="AlphaFoldDB" id="A0A4P9ZEF2"/>
<gene>
    <name evidence="5" type="ORF">METBISCDRAFT_14613</name>
</gene>
<evidence type="ECO:0000313" key="6">
    <source>
        <dbReference type="Proteomes" id="UP000268321"/>
    </source>
</evidence>
<reference evidence="6" key="1">
    <citation type="journal article" date="2018" name="Nat. Microbiol.">
        <title>Leveraging single-cell genomics to expand the fungal tree of life.</title>
        <authorList>
            <person name="Ahrendt S.R."/>
            <person name="Quandt C.A."/>
            <person name="Ciobanu D."/>
            <person name="Clum A."/>
            <person name="Salamov A."/>
            <person name="Andreopoulos B."/>
            <person name="Cheng J.F."/>
            <person name="Woyke T."/>
            <person name="Pelin A."/>
            <person name="Henrissat B."/>
            <person name="Reynolds N.K."/>
            <person name="Benny G.L."/>
            <person name="Smith M.E."/>
            <person name="James T.Y."/>
            <person name="Grigoriev I.V."/>
        </authorList>
    </citation>
    <scope>NUCLEOTIDE SEQUENCE [LARGE SCALE GENOMIC DNA]</scope>
    <source>
        <strain evidence="6">Baker2002</strain>
    </source>
</reference>
<keyword evidence="2" id="KW-0677">Repeat</keyword>
<dbReference type="GO" id="GO:0010265">
    <property type="term" value="P:SCF complex assembly"/>
    <property type="evidence" value="ECO:0007669"/>
    <property type="project" value="InterPro"/>
</dbReference>
<dbReference type="OrthoDB" id="6260732at2759"/>
<feature type="domain" description="TATA-binding protein interacting (TIP20)" evidence="4">
    <location>
        <begin position="1064"/>
        <end position="1232"/>
    </location>
</feature>